<proteinExistence type="inferred from homology"/>
<dbReference type="InterPro" id="IPR002347">
    <property type="entry name" value="SDR_fam"/>
</dbReference>
<dbReference type="SUPFAM" id="SSF51735">
    <property type="entry name" value="NAD(P)-binding Rossmann-fold domains"/>
    <property type="match status" value="1"/>
</dbReference>
<dbReference type="PANTHER" id="PTHR24322:SF736">
    <property type="entry name" value="RETINOL DEHYDROGENASE 10"/>
    <property type="match status" value="1"/>
</dbReference>
<comment type="similarity">
    <text evidence="1 3">Belongs to the short-chain dehydrogenases/reductases (SDR) family.</text>
</comment>
<keyword evidence="6" id="KW-1185">Reference proteome</keyword>
<dbReference type="PRINTS" id="PR00081">
    <property type="entry name" value="GDHRDH"/>
</dbReference>
<dbReference type="Proteomes" id="UP000198881">
    <property type="component" value="Unassembled WGS sequence"/>
</dbReference>
<dbReference type="Pfam" id="PF00106">
    <property type="entry name" value="adh_short"/>
    <property type="match status" value="1"/>
</dbReference>
<evidence type="ECO:0000256" key="2">
    <source>
        <dbReference type="ARBA" id="ARBA00023002"/>
    </source>
</evidence>
<dbReference type="RefSeq" id="WP_091697392.1">
    <property type="nucleotide sequence ID" value="NZ_FPCG01000006.1"/>
</dbReference>
<protein>
    <submittedName>
        <fullName evidence="5">Short-chain dehydrogenase</fullName>
    </submittedName>
</protein>
<evidence type="ECO:0000313" key="5">
    <source>
        <dbReference type="EMBL" id="SFV23267.1"/>
    </source>
</evidence>
<dbReference type="GO" id="GO:0016616">
    <property type="term" value="F:oxidoreductase activity, acting on the CH-OH group of donors, NAD or NADP as acceptor"/>
    <property type="evidence" value="ECO:0007669"/>
    <property type="project" value="TreeGrafter"/>
</dbReference>
<keyword evidence="2" id="KW-0560">Oxidoreductase</keyword>
<name>A0A1I7MMY0_9MICC</name>
<accession>A0A1I7MMY0</accession>
<evidence type="ECO:0000256" key="1">
    <source>
        <dbReference type="ARBA" id="ARBA00006484"/>
    </source>
</evidence>
<reference evidence="5 6" key="1">
    <citation type="submission" date="2016-10" db="EMBL/GenBank/DDBJ databases">
        <authorList>
            <person name="de Groot N.N."/>
        </authorList>
    </citation>
    <scope>NUCLEOTIDE SEQUENCE [LARGE SCALE GENOMIC DNA]</scope>
    <source>
        <strain evidence="5 6">CGMCC 1.7054</strain>
    </source>
</reference>
<organism evidence="5 6">
    <name type="scientific">Micrococcus terreus</name>
    <dbReference type="NCBI Taxonomy" id="574650"/>
    <lineage>
        <taxon>Bacteria</taxon>
        <taxon>Bacillati</taxon>
        <taxon>Actinomycetota</taxon>
        <taxon>Actinomycetes</taxon>
        <taxon>Micrococcales</taxon>
        <taxon>Micrococcaceae</taxon>
        <taxon>Micrococcus</taxon>
    </lineage>
</organism>
<gene>
    <name evidence="5" type="ORF">SAMN04487966_106135</name>
</gene>
<dbReference type="EMBL" id="FPCG01000006">
    <property type="protein sequence ID" value="SFV23267.1"/>
    <property type="molecule type" value="Genomic_DNA"/>
</dbReference>
<dbReference type="InterPro" id="IPR036291">
    <property type="entry name" value="NAD(P)-bd_dom_sf"/>
</dbReference>
<dbReference type="Gene3D" id="3.40.50.720">
    <property type="entry name" value="NAD(P)-binding Rossmann-like Domain"/>
    <property type="match status" value="1"/>
</dbReference>
<dbReference type="PANTHER" id="PTHR24322">
    <property type="entry name" value="PKSB"/>
    <property type="match status" value="1"/>
</dbReference>
<dbReference type="AlphaFoldDB" id="A0A1I7MMY0"/>
<evidence type="ECO:0000313" key="6">
    <source>
        <dbReference type="Proteomes" id="UP000198881"/>
    </source>
</evidence>
<dbReference type="PROSITE" id="PS00061">
    <property type="entry name" value="ADH_SHORT"/>
    <property type="match status" value="1"/>
</dbReference>
<dbReference type="InterPro" id="IPR020904">
    <property type="entry name" value="Sc_DH/Rdtase_CS"/>
</dbReference>
<dbReference type="STRING" id="574650.SAMN04487966_106135"/>
<evidence type="ECO:0000256" key="4">
    <source>
        <dbReference type="SAM" id="MobiDB-lite"/>
    </source>
</evidence>
<sequence length="309" mass="33520">MSSRRPLRDLAARTRAQFSRDRSPWPDFQVQGTTVLVTGAASGMGLLHARRAAQDGAGTVILWDRSEDRLGRVRAELEAAHPSVAFRADVVDLSDARALAAAAGEVSAQTGVPDLLINNAGIVTGEYFWDHTEAAVTSTLAVNTQAPMLLTLAFLPSMIKRRTPARIVNVASASGLLPVPRMSVYAASKWAAVGWSDSLRLELEQAGHHQVRVLTVCPSYISTGMFEGARGPMLTPIMEPDYVVERIWDELADPRPILMLPSSVRSSALLKGVLPQRVFDSVVGRGMGVYRSMQDFTGRTGRDPDSTQR</sequence>
<feature type="region of interest" description="Disordered" evidence="4">
    <location>
        <begin position="1"/>
        <end position="24"/>
    </location>
</feature>
<evidence type="ECO:0000256" key="3">
    <source>
        <dbReference type="RuleBase" id="RU000363"/>
    </source>
</evidence>
<dbReference type="OrthoDB" id="4523082at2"/>
<dbReference type="PRINTS" id="PR00080">
    <property type="entry name" value="SDRFAMILY"/>
</dbReference>